<dbReference type="EMBL" id="CP127295">
    <property type="protein sequence ID" value="WIY02603.1"/>
    <property type="molecule type" value="Genomic_DNA"/>
</dbReference>
<proteinExistence type="predicted"/>
<organism evidence="2 3">
    <name type="scientific">Amycolatopsis mongoliensis</name>
    <dbReference type="NCBI Taxonomy" id="715475"/>
    <lineage>
        <taxon>Bacteria</taxon>
        <taxon>Bacillati</taxon>
        <taxon>Actinomycetota</taxon>
        <taxon>Actinomycetes</taxon>
        <taxon>Pseudonocardiales</taxon>
        <taxon>Pseudonocardiaceae</taxon>
        <taxon>Amycolatopsis</taxon>
    </lineage>
</organism>
<sequence>MTTTVIALILIVGTLTFAAGAFLAAEIATRILRRRERQISEERKTLNAAWKYLREVYGVRKPGEKTRR</sequence>
<keyword evidence="3" id="KW-1185">Reference proteome</keyword>
<evidence type="ECO:0000313" key="3">
    <source>
        <dbReference type="Proteomes" id="UP001239397"/>
    </source>
</evidence>
<dbReference type="AlphaFoldDB" id="A0A9Y2JQZ9"/>
<keyword evidence="1" id="KW-0472">Membrane</keyword>
<dbReference type="Proteomes" id="UP001239397">
    <property type="component" value="Chromosome"/>
</dbReference>
<accession>A0A9Y2JQZ9</accession>
<reference evidence="2 3" key="1">
    <citation type="submission" date="2023-06" db="EMBL/GenBank/DDBJ databases">
        <authorList>
            <person name="Oyuntsetseg B."/>
            <person name="Kim S.B."/>
        </authorList>
    </citation>
    <scope>NUCLEOTIDE SEQUENCE [LARGE SCALE GENOMIC DNA]</scope>
    <source>
        <strain evidence="2 3">4-36</strain>
    </source>
</reference>
<name>A0A9Y2JQZ9_9PSEU</name>
<protein>
    <submittedName>
        <fullName evidence="2">Uncharacterized protein</fullName>
    </submittedName>
</protein>
<keyword evidence="1" id="KW-0812">Transmembrane</keyword>
<keyword evidence="1" id="KW-1133">Transmembrane helix</keyword>
<gene>
    <name evidence="2" type="ORF">QRX60_01650</name>
</gene>
<dbReference type="KEGG" id="amog:QRX60_01650"/>
<evidence type="ECO:0000256" key="1">
    <source>
        <dbReference type="SAM" id="Phobius"/>
    </source>
</evidence>
<dbReference type="RefSeq" id="WP_285999017.1">
    <property type="nucleotide sequence ID" value="NZ_CP127295.1"/>
</dbReference>
<feature type="transmembrane region" description="Helical" evidence="1">
    <location>
        <begin position="6"/>
        <end position="28"/>
    </location>
</feature>
<evidence type="ECO:0000313" key="2">
    <source>
        <dbReference type="EMBL" id="WIY02603.1"/>
    </source>
</evidence>